<gene>
    <name evidence="1" type="ORF">MBAV_005362</name>
</gene>
<protein>
    <submittedName>
        <fullName evidence="1">Uncharacterized protein</fullName>
    </submittedName>
</protein>
<evidence type="ECO:0000313" key="1">
    <source>
        <dbReference type="EMBL" id="KJU82445.1"/>
    </source>
</evidence>
<feature type="non-terminal residue" evidence="1">
    <location>
        <position position="1"/>
    </location>
</feature>
<organism evidence="1 2">
    <name type="scientific">Candidatus Magnetobacterium bavaricum</name>
    <dbReference type="NCBI Taxonomy" id="29290"/>
    <lineage>
        <taxon>Bacteria</taxon>
        <taxon>Pseudomonadati</taxon>
        <taxon>Nitrospirota</taxon>
        <taxon>Thermodesulfovibrionia</taxon>
        <taxon>Thermodesulfovibrionales</taxon>
        <taxon>Candidatus Magnetobacteriaceae</taxon>
        <taxon>Candidatus Magnetobacterium</taxon>
    </lineage>
</organism>
<accession>A0A0F3GKK1</accession>
<dbReference type="AlphaFoldDB" id="A0A0F3GKK1"/>
<dbReference type="Proteomes" id="UP000033423">
    <property type="component" value="Unassembled WGS sequence"/>
</dbReference>
<evidence type="ECO:0000313" key="2">
    <source>
        <dbReference type="Proteomes" id="UP000033423"/>
    </source>
</evidence>
<name>A0A0F3GKK1_9BACT</name>
<sequence length="92" mass="10066">GVKGAGPLAGEVKEGAEPPSLLLLLAFSSSHREKDFTLLHVYAADPDGEFVAYEEALLCSGTLYYYVVLHIKKEEEEQGGRRRPSLPLQVAH</sequence>
<keyword evidence="2" id="KW-1185">Reference proteome</keyword>
<reference evidence="1 2" key="1">
    <citation type="submission" date="2015-02" db="EMBL/GenBank/DDBJ databases">
        <title>Single-cell genomics of uncultivated deep-branching MTB reveals a conserved set of magnetosome genes.</title>
        <authorList>
            <person name="Kolinko S."/>
            <person name="Richter M."/>
            <person name="Glockner F.O."/>
            <person name="Brachmann A."/>
            <person name="Schuler D."/>
        </authorList>
    </citation>
    <scope>NUCLEOTIDE SEQUENCE [LARGE SCALE GENOMIC DNA]</scope>
    <source>
        <strain evidence="1">TM-1</strain>
    </source>
</reference>
<dbReference type="EMBL" id="LACI01002315">
    <property type="protein sequence ID" value="KJU82445.1"/>
    <property type="molecule type" value="Genomic_DNA"/>
</dbReference>
<proteinExistence type="predicted"/>
<comment type="caution">
    <text evidence="1">The sequence shown here is derived from an EMBL/GenBank/DDBJ whole genome shotgun (WGS) entry which is preliminary data.</text>
</comment>